<organism evidence="1 2">
    <name type="scientific">Rotaria magnacalcarata</name>
    <dbReference type="NCBI Taxonomy" id="392030"/>
    <lineage>
        <taxon>Eukaryota</taxon>
        <taxon>Metazoa</taxon>
        <taxon>Spiralia</taxon>
        <taxon>Gnathifera</taxon>
        <taxon>Rotifera</taxon>
        <taxon>Eurotatoria</taxon>
        <taxon>Bdelloidea</taxon>
        <taxon>Philodinida</taxon>
        <taxon>Philodinidae</taxon>
        <taxon>Rotaria</taxon>
    </lineage>
</organism>
<feature type="non-terminal residue" evidence="1">
    <location>
        <position position="46"/>
    </location>
</feature>
<reference evidence="1" key="1">
    <citation type="submission" date="2021-02" db="EMBL/GenBank/DDBJ databases">
        <authorList>
            <person name="Nowell W R."/>
        </authorList>
    </citation>
    <scope>NUCLEOTIDE SEQUENCE</scope>
</reference>
<accession>A0A8S2KRL8</accession>
<comment type="caution">
    <text evidence="1">The sequence shown here is derived from an EMBL/GenBank/DDBJ whole genome shotgun (WGS) entry which is preliminary data.</text>
</comment>
<evidence type="ECO:0000313" key="1">
    <source>
        <dbReference type="EMBL" id="CAF3865801.1"/>
    </source>
</evidence>
<name>A0A8S2KRL8_9BILA</name>
<gene>
    <name evidence="1" type="ORF">GIL414_LOCUS4746</name>
</gene>
<evidence type="ECO:0000313" key="2">
    <source>
        <dbReference type="Proteomes" id="UP000681720"/>
    </source>
</evidence>
<dbReference type="Proteomes" id="UP000681720">
    <property type="component" value="Unassembled WGS sequence"/>
</dbReference>
<sequence>MPPKKGKGKKEKKTVAVPEYVPEKKLSENDKKFYTMRIELLEKQYE</sequence>
<dbReference type="EMBL" id="CAJOBJ010001179">
    <property type="protein sequence ID" value="CAF3865801.1"/>
    <property type="molecule type" value="Genomic_DNA"/>
</dbReference>
<proteinExistence type="predicted"/>
<protein>
    <submittedName>
        <fullName evidence="1">Uncharacterized protein</fullName>
    </submittedName>
</protein>
<dbReference type="AlphaFoldDB" id="A0A8S2KRL8"/>